<evidence type="ECO:0000313" key="6">
    <source>
        <dbReference type="Proteomes" id="UP000283077"/>
    </source>
</evidence>
<name>A0A437QLK4_9GAMM</name>
<dbReference type="EMBL" id="SACS01000016">
    <property type="protein sequence ID" value="RVU35396.1"/>
    <property type="molecule type" value="Genomic_DNA"/>
</dbReference>
<dbReference type="RefSeq" id="WP_127700070.1">
    <property type="nucleotide sequence ID" value="NZ_SACS01000016.1"/>
</dbReference>
<gene>
    <name evidence="5" type="ORF">EOE67_14575</name>
</gene>
<dbReference type="PANTHER" id="PTHR22893">
    <property type="entry name" value="NADH OXIDOREDUCTASE-RELATED"/>
    <property type="match status" value="1"/>
</dbReference>
<keyword evidence="3" id="KW-0560">Oxidoreductase</keyword>
<dbReference type="GO" id="GO:0010181">
    <property type="term" value="F:FMN binding"/>
    <property type="evidence" value="ECO:0007669"/>
    <property type="project" value="InterPro"/>
</dbReference>
<dbReference type="AlphaFoldDB" id="A0A437QLK4"/>
<accession>A0A437QLK4</accession>
<reference evidence="5 6" key="1">
    <citation type="submission" date="2019-01" db="EMBL/GenBank/DDBJ databases">
        <authorList>
            <person name="Chen W.-M."/>
        </authorList>
    </citation>
    <scope>NUCLEOTIDE SEQUENCE [LARGE SCALE GENOMIC DNA]</scope>
    <source>
        <strain evidence="5 6">KYPC3</strain>
    </source>
</reference>
<dbReference type="Proteomes" id="UP000283077">
    <property type="component" value="Unassembled WGS sequence"/>
</dbReference>
<feature type="domain" description="NADH:flavin oxidoreductase/NADH oxidase N-terminal" evidence="4">
    <location>
        <begin position="4"/>
        <end position="331"/>
    </location>
</feature>
<dbReference type="InterPro" id="IPR001155">
    <property type="entry name" value="OxRdtase_FMN_N"/>
</dbReference>
<dbReference type="SUPFAM" id="SSF51395">
    <property type="entry name" value="FMN-linked oxidoreductases"/>
    <property type="match status" value="1"/>
</dbReference>
<evidence type="ECO:0000313" key="5">
    <source>
        <dbReference type="EMBL" id="RVU35396.1"/>
    </source>
</evidence>
<dbReference type="Gene3D" id="3.20.20.70">
    <property type="entry name" value="Aldolase class I"/>
    <property type="match status" value="1"/>
</dbReference>
<dbReference type="FunFam" id="3.20.20.70:FF:000059">
    <property type="entry name" value="N-ethylmaleimide reductase, FMN-linked"/>
    <property type="match status" value="1"/>
</dbReference>
<dbReference type="GO" id="GO:0016628">
    <property type="term" value="F:oxidoreductase activity, acting on the CH-CH group of donors, NAD or NADP as acceptor"/>
    <property type="evidence" value="ECO:0007669"/>
    <property type="project" value="UniProtKB-ARBA"/>
</dbReference>
<comment type="caution">
    <text evidence="5">The sequence shown here is derived from an EMBL/GenBank/DDBJ whole genome shotgun (WGS) entry which is preliminary data.</text>
</comment>
<dbReference type="OrthoDB" id="8523426at2"/>
<evidence type="ECO:0000256" key="2">
    <source>
        <dbReference type="ARBA" id="ARBA00005979"/>
    </source>
</evidence>
<proteinExistence type="inferred from homology"/>
<evidence type="ECO:0000256" key="1">
    <source>
        <dbReference type="ARBA" id="ARBA00001917"/>
    </source>
</evidence>
<sequence length="367" mass="38913">MTTLYSSLTTGALALQNRFVMAPMSRNRATADGLATALMAQYYTQRAGAGLIISEGIQPNITGQGFMHSPGLHNQQQADSWRAVTTAVHRQGGLIVAQLMHAGRIGHPSLYASAHQSLAPSAVAANGFTYTAAGPQPYPVPRVMDSTDIRQTIEDFACAAKFAIDAGFDGVEIHAGNGFLLHQFMADNTNLRSDAYGGSVQNRLRLTLEVTAAVVAAIGAGRTGIRLSPENPYNDIREADALMLYPALCRQLPADLAYLHLMEAGNRDMTALLRQMWAGCLIVNPHQSAQAGAVTPAIASEILQQGLADAVAFGALFLANPDLVARSRQGGPYNQVDPSTFYGGGAAGYTDYPTLAEQSQNTVSSVF</sequence>
<dbReference type="Pfam" id="PF00724">
    <property type="entry name" value="Oxidored_FMN"/>
    <property type="match status" value="1"/>
</dbReference>
<dbReference type="PANTHER" id="PTHR22893:SF91">
    <property type="entry name" value="NADPH DEHYDROGENASE 2-RELATED"/>
    <property type="match status" value="1"/>
</dbReference>
<dbReference type="GO" id="GO:0005829">
    <property type="term" value="C:cytosol"/>
    <property type="evidence" value="ECO:0007669"/>
    <property type="project" value="UniProtKB-ARBA"/>
</dbReference>
<dbReference type="CDD" id="cd02933">
    <property type="entry name" value="OYE_like_FMN"/>
    <property type="match status" value="1"/>
</dbReference>
<evidence type="ECO:0000256" key="3">
    <source>
        <dbReference type="ARBA" id="ARBA00023002"/>
    </source>
</evidence>
<dbReference type="InterPro" id="IPR013785">
    <property type="entry name" value="Aldolase_TIM"/>
</dbReference>
<comment type="cofactor">
    <cofactor evidence="1">
        <name>FMN</name>
        <dbReference type="ChEBI" id="CHEBI:58210"/>
    </cofactor>
</comment>
<protein>
    <submittedName>
        <fullName evidence="5">Alkene reductase</fullName>
    </submittedName>
</protein>
<evidence type="ECO:0000259" key="4">
    <source>
        <dbReference type="Pfam" id="PF00724"/>
    </source>
</evidence>
<keyword evidence="6" id="KW-1185">Reference proteome</keyword>
<organism evidence="5 6">
    <name type="scientific">Rheinheimera riviphila</name>
    <dbReference type="NCBI Taxonomy" id="1834037"/>
    <lineage>
        <taxon>Bacteria</taxon>
        <taxon>Pseudomonadati</taxon>
        <taxon>Pseudomonadota</taxon>
        <taxon>Gammaproteobacteria</taxon>
        <taxon>Chromatiales</taxon>
        <taxon>Chromatiaceae</taxon>
        <taxon>Rheinheimera</taxon>
    </lineage>
</organism>
<comment type="similarity">
    <text evidence="2">Belongs to the NADH:flavin oxidoreductase/NADH oxidase family.</text>
</comment>
<dbReference type="InterPro" id="IPR045247">
    <property type="entry name" value="Oye-like"/>
</dbReference>